<dbReference type="GO" id="GO:0000105">
    <property type="term" value="P:L-histidine biosynthetic process"/>
    <property type="evidence" value="ECO:0007669"/>
    <property type="project" value="UniProtKB-KW"/>
</dbReference>
<evidence type="ECO:0000259" key="13">
    <source>
        <dbReference type="Pfam" id="PF02882"/>
    </source>
</evidence>
<dbReference type="InterPro" id="IPR020867">
    <property type="entry name" value="THF_DH/CycHdrlase_CS"/>
</dbReference>
<dbReference type="Pfam" id="PF00763">
    <property type="entry name" value="THF_DHG_CYH"/>
    <property type="match status" value="1"/>
</dbReference>
<dbReference type="InterPro" id="IPR036291">
    <property type="entry name" value="NAD(P)-bd_dom_sf"/>
</dbReference>
<evidence type="ECO:0000256" key="2">
    <source>
        <dbReference type="ARBA" id="ARBA00011738"/>
    </source>
</evidence>
<evidence type="ECO:0000256" key="5">
    <source>
        <dbReference type="ARBA" id="ARBA00022801"/>
    </source>
</evidence>
<evidence type="ECO:0000256" key="1">
    <source>
        <dbReference type="ARBA" id="ARBA00004777"/>
    </source>
</evidence>
<dbReference type="EC" id="3.5.4.9" evidence="11"/>
<dbReference type="GO" id="GO:0006164">
    <property type="term" value="P:purine nucleotide biosynthetic process"/>
    <property type="evidence" value="ECO:0007669"/>
    <property type="project" value="UniProtKB-KW"/>
</dbReference>
<keyword evidence="10 11" id="KW-0511">Multifunctional enzyme</keyword>
<comment type="caution">
    <text evidence="14">The sequence shown here is derived from an EMBL/GenBank/DDBJ whole genome shotgun (WGS) entry which is preliminary data.</text>
</comment>
<organism evidence="14 15">
    <name type="scientific">Candidatus Falkowbacteria bacterium CG10_big_fil_rev_8_21_14_0_10_43_11</name>
    <dbReference type="NCBI Taxonomy" id="1974568"/>
    <lineage>
        <taxon>Bacteria</taxon>
        <taxon>Candidatus Falkowiibacteriota</taxon>
    </lineage>
</organism>
<protein>
    <recommendedName>
        <fullName evidence="11">Bifunctional protein FolD</fullName>
    </recommendedName>
    <domain>
        <recommendedName>
            <fullName evidence="11">Methylenetetrahydrofolate dehydrogenase</fullName>
            <ecNumber evidence="11">1.5.1.5</ecNumber>
        </recommendedName>
    </domain>
    <domain>
        <recommendedName>
            <fullName evidence="11">Methenyltetrahydrofolate cyclohydrolase</fullName>
            <ecNumber evidence="11">3.5.4.9</ecNumber>
        </recommendedName>
    </domain>
</protein>
<dbReference type="Pfam" id="PF02882">
    <property type="entry name" value="THF_DHG_CYH_C"/>
    <property type="match status" value="1"/>
</dbReference>
<dbReference type="AlphaFoldDB" id="A0A2M6WL35"/>
<comment type="similarity">
    <text evidence="11">Belongs to the tetrahydrofolate dehydrogenase/cyclohydrolase family.</text>
</comment>
<evidence type="ECO:0000256" key="8">
    <source>
        <dbReference type="ARBA" id="ARBA00023102"/>
    </source>
</evidence>
<dbReference type="FunFam" id="3.40.50.10860:FF:000005">
    <property type="entry name" value="C-1-tetrahydrofolate synthase, cytoplasmic, putative"/>
    <property type="match status" value="1"/>
</dbReference>
<dbReference type="GO" id="GO:0035999">
    <property type="term" value="P:tetrahydrofolate interconversion"/>
    <property type="evidence" value="ECO:0007669"/>
    <property type="project" value="UniProtKB-UniRule"/>
</dbReference>
<dbReference type="PANTHER" id="PTHR48099:SF5">
    <property type="entry name" value="C-1-TETRAHYDROFOLATE SYNTHASE, CYTOPLASMIC"/>
    <property type="match status" value="1"/>
</dbReference>
<dbReference type="InterPro" id="IPR046346">
    <property type="entry name" value="Aminoacid_DH-like_N_sf"/>
</dbReference>
<feature type="domain" description="Tetrahydrofolate dehydrogenase/cyclohydrolase catalytic" evidence="12">
    <location>
        <begin position="5"/>
        <end position="123"/>
    </location>
</feature>
<keyword evidence="8 11" id="KW-0368">Histidine biosynthesis</keyword>
<dbReference type="InterPro" id="IPR020631">
    <property type="entry name" value="THF_DH/CycHdrlase_NAD-bd_dom"/>
</dbReference>
<reference evidence="15" key="1">
    <citation type="submission" date="2017-09" db="EMBL/GenBank/DDBJ databases">
        <title>Depth-based differentiation of microbial function through sediment-hosted aquifers and enrichment of novel symbionts in the deep terrestrial subsurface.</title>
        <authorList>
            <person name="Probst A.J."/>
            <person name="Ladd B."/>
            <person name="Jarett J.K."/>
            <person name="Geller-Mcgrath D.E."/>
            <person name="Sieber C.M.K."/>
            <person name="Emerson J.B."/>
            <person name="Anantharaman K."/>
            <person name="Thomas B.C."/>
            <person name="Malmstrom R."/>
            <person name="Stieglmeier M."/>
            <person name="Klingl A."/>
            <person name="Woyke T."/>
            <person name="Ryan C.M."/>
            <person name="Banfield J.F."/>
        </authorList>
    </citation>
    <scope>NUCLEOTIDE SEQUENCE [LARGE SCALE GENOMIC DNA]</scope>
</reference>
<evidence type="ECO:0000256" key="6">
    <source>
        <dbReference type="ARBA" id="ARBA00022857"/>
    </source>
</evidence>
<dbReference type="CDD" id="cd01080">
    <property type="entry name" value="NAD_bind_m-THF_DH_Cyclohyd"/>
    <property type="match status" value="1"/>
</dbReference>
<sequence>MCEIIDGRALADKIKDKIVQEIVKLLVLPNDGNRHPNLAIILVGERPDSKLYVARKEKEATKCGIDTHVYKFAEDASEQELLDCIGFLNRDDLIDGILLQLPLPPQFNTDKIVAAISPDKEVDGFHPDNLKKIYAGEPYQMPVLAAVILEILTSINCNLQNKTVALLAHSDIFMNGIGEILKQCGAVILPCHYDENSKNNLQICTKQADIVITAVGKKHYLTADYLKPDAVVIDIGIIREGDETFGDVDFASASKVASFITPVPGGVGPMTIACALRNVLELYKKNKKF</sequence>
<keyword evidence="7 11" id="KW-0560">Oxidoreductase</keyword>
<comment type="pathway">
    <text evidence="1 11">One-carbon metabolism; tetrahydrofolate interconversion.</text>
</comment>
<evidence type="ECO:0000256" key="3">
    <source>
        <dbReference type="ARBA" id="ARBA00022563"/>
    </source>
</evidence>
<proteinExistence type="inferred from homology"/>
<evidence type="ECO:0000256" key="11">
    <source>
        <dbReference type="HAMAP-Rule" id="MF_01576"/>
    </source>
</evidence>
<dbReference type="PRINTS" id="PR00085">
    <property type="entry name" value="THFDHDRGNASE"/>
</dbReference>
<gene>
    <name evidence="11" type="primary">folD</name>
    <name evidence="14" type="ORF">COU00_03915</name>
</gene>
<dbReference type="HAMAP" id="MF_01576">
    <property type="entry name" value="THF_DHG_CYH"/>
    <property type="match status" value="1"/>
</dbReference>
<feature type="domain" description="Tetrahydrofolate dehydrogenase/cyclohydrolase NAD(P)-binding" evidence="13">
    <location>
        <begin position="145"/>
        <end position="286"/>
    </location>
</feature>
<evidence type="ECO:0000256" key="4">
    <source>
        <dbReference type="ARBA" id="ARBA00022755"/>
    </source>
</evidence>
<comment type="function">
    <text evidence="11">Catalyzes the oxidation of 5,10-methylenetetrahydrofolate to 5,10-methenyltetrahydrofolate and then the hydrolysis of 5,10-methenyltetrahydrofolate to 10-formyltetrahydrofolate.</text>
</comment>
<keyword evidence="11" id="KW-0028">Amino-acid biosynthesis</keyword>
<comment type="caution">
    <text evidence="11">Lacks conserved residue(s) required for the propagation of feature annotation.</text>
</comment>
<name>A0A2M6WL35_9BACT</name>
<dbReference type="PANTHER" id="PTHR48099">
    <property type="entry name" value="C-1-TETRAHYDROFOLATE SYNTHASE, CYTOPLASMIC-RELATED"/>
    <property type="match status" value="1"/>
</dbReference>
<keyword evidence="3 11" id="KW-0554">One-carbon metabolism</keyword>
<feature type="binding site" evidence="11">
    <location>
        <position position="237"/>
    </location>
    <ligand>
        <name>NADP(+)</name>
        <dbReference type="ChEBI" id="CHEBI:58349"/>
    </ligand>
</feature>
<evidence type="ECO:0000313" key="15">
    <source>
        <dbReference type="Proteomes" id="UP000229335"/>
    </source>
</evidence>
<dbReference type="UniPathway" id="UPA00193"/>
<dbReference type="Gene3D" id="3.40.50.720">
    <property type="entry name" value="NAD(P)-binding Rossmann-like Domain"/>
    <property type="match status" value="1"/>
</dbReference>
<dbReference type="PROSITE" id="PS00767">
    <property type="entry name" value="THF_DHG_CYH_2"/>
    <property type="match status" value="1"/>
</dbReference>
<evidence type="ECO:0000256" key="7">
    <source>
        <dbReference type="ARBA" id="ARBA00023002"/>
    </source>
</evidence>
<dbReference type="GO" id="GO:0004488">
    <property type="term" value="F:methylenetetrahydrofolate dehydrogenase (NADP+) activity"/>
    <property type="evidence" value="ECO:0007669"/>
    <property type="project" value="UniProtKB-UniRule"/>
</dbReference>
<keyword evidence="6 11" id="KW-0521">NADP</keyword>
<dbReference type="Proteomes" id="UP000229335">
    <property type="component" value="Unassembled WGS sequence"/>
</dbReference>
<dbReference type="PROSITE" id="PS00766">
    <property type="entry name" value="THF_DHG_CYH_1"/>
    <property type="match status" value="1"/>
</dbReference>
<keyword evidence="9 11" id="KW-0486">Methionine biosynthesis</keyword>
<dbReference type="GO" id="GO:0004477">
    <property type="term" value="F:methenyltetrahydrofolate cyclohydrolase activity"/>
    <property type="evidence" value="ECO:0007669"/>
    <property type="project" value="UniProtKB-UniRule"/>
</dbReference>
<dbReference type="GO" id="GO:0005829">
    <property type="term" value="C:cytosol"/>
    <property type="evidence" value="ECO:0007669"/>
    <property type="project" value="TreeGrafter"/>
</dbReference>
<comment type="catalytic activity">
    <reaction evidence="11">
        <text>(6R)-5,10-methylene-5,6,7,8-tetrahydrofolate + NADP(+) = (6R)-5,10-methenyltetrahydrofolate + NADPH</text>
        <dbReference type="Rhea" id="RHEA:22812"/>
        <dbReference type="ChEBI" id="CHEBI:15636"/>
        <dbReference type="ChEBI" id="CHEBI:57455"/>
        <dbReference type="ChEBI" id="CHEBI:57783"/>
        <dbReference type="ChEBI" id="CHEBI:58349"/>
        <dbReference type="EC" id="1.5.1.5"/>
    </reaction>
</comment>
<evidence type="ECO:0000313" key="14">
    <source>
        <dbReference type="EMBL" id="PIT93521.1"/>
    </source>
</evidence>
<dbReference type="InterPro" id="IPR020630">
    <property type="entry name" value="THF_DH/CycHdrlase_cat_dom"/>
</dbReference>
<dbReference type="EMBL" id="PFAS01000070">
    <property type="protein sequence ID" value="PIT93521.1"/>
    <property type="molecule type" value="Genomic_DNA"/>
</dbReference>
<evidence type="ECO:0000256" key="9">
    <source>
        <dbReference type="ARBA" id="ARBA00023167"/>
    </source>
</evidence>
<dbReference type="GO" id="GO:0009086">
    <property type="term" value="P:methionine biosynthetic process"/>
    <property type="evidence" value="ECO:0007669"/>
    <property type="project" value="UniProtKB-KW"/>
</dbReference>
<comment type="catalytic activity">
    <reaction evidence="11">
        <text>(6R)-5,10-methenyltetrahydrofolate + H2O = (6R)-10-formyltetrahydrofolate + H(+)</text>
        <dbReference type="Rhea" id="RHEA:23700"/>
        <dbReference type="ChEBI" id="CHEBI:15377"/>
        <dbReference type="ChEBI" id="CHEBI:15378"/>
        <dbReference type="ChEBI" id="CHEBI:57455"/>
        <dbReference type="ChEBI" id="CHEBI:195366"/>
        <dbReference type="EC" id="3.5.4.9"/>
    </reaction>
</comment>
<keyword evidence="5 11" id="KW-0378">Hydrolase</keyword>
<dbReference type="SUPFAM" id="SSF53223">
    <property type="entry name" value="Aminoacid dehydrogenase-like, N-terminal domain"/>
    <property type="match status" value="1"/>
</dbReference>
<evidence type="ECO:0000259" key="12">
    <source>
        <dbReference type="Pfam" id="PF00763"/>
    </source>
</evidence>
<keyword evidence="4 11" id="KW-0658">Purine biosynthesis</keyword>
<comment type="subunit">
    <text evidence="2 11">Homodimer.</text>
</comment>
<dbReference type="Gene3D" id="3.40.50.10860">
    <property type="entry name" value="Leucine Dehydrogenase, chain A, domain 1"/>
    <property type="match status" value="1"/>
</dbReference>
<accession>A0A2M6WL35</accession>
<dbReference type="EC" id="1.5.1.5" evidence="11"/>
<dbReference type="SUPFAM" id="SSF51735">
    <property type="entry name" value="NAD(P)-binding Rossmann-fold domains"/>
    <property type="match status" value="1"/>
</dbReference>
<evidence type="ECO:0000256" key="10">
    <source>
        <dbReference type="ARBA" id="ARBA00023268"/>
    </source>
</evidence>
<dbReference type="InterPro" id="IPR000672">
    <property type="entry name" value="THF_DH/CycHdrlase"/>
</dbReference>